<keyword evidence="1" id="KW-1133">Transmembrane helix</keyword>
<organism evidence="2 3">
    <name type="scientific">Paenibacillus phage Wanderer</name>
    <dbReference type="NCBI Taxonomy" id="2249779"/>
    <lineage>
        <taxon>Viruses</taxon>
        <taxon>Duplodnaviria</taxon>
        <taxon>Heunggongvirae</taxon>
        <taxon>Uroviricota</taxon>
        <taxon>Caudoviricetes</taxon>
        <taxon>Gochnauervirinae</taxon>
        <taxon>Wanderervirus</taxon>
        <taxon>Wanderervirus wanderer</taxon>
    </lineage>
</organism>
<gene>
    <name evidence="2" type="ORF">WANDERER_39</name>
</gene>
<evidence type="ECO:0000256" key="1">
    <source>
        <dbReference type="SAM" id="Phobius"/>
    </source>
</evidence>
<dbReference type="Proteomes" id="UP000255890">
    <property type="component" value="Segment"/>
</dbReference>
<proteinExistence type="predicted"/>
<evidence type="ECO:0000313" key="3">
    <source>
        <dbReference type="Proteomes" id="UP000255890"/>
    </source>
</evidence>
<name>A0A345ARK2_9CAUD</name>
<reference evidence="3" key="1">
    <citation type="submission" date="2018-06" db="EMBL/GenBank/DDBJ databases">
        <authorList>
            <person name="Merrill B.D."/>
            <person name="Payne A.M."/>
            <person name="Hilton J.A."/>
            <person name="Ward A.T."/>
            <person name="Fajardo C.P."/>
            <person name="Velez K."/>
            <person name="Hope S."/>
            <person name="Tsourkas P.K."/>
        </authorList>
    </citation>
    <scope>NUCLEOTIDE SEQUENCE [LARGE SCALE GENOMIC DNA]</scope>
</reference>
<dbReference type="EMBL" id="MH431930">
    <property type="protein sequence ID" value="AXF39456.1"/>
    <property type="molecule type" value="Genomic_DNA"/>
</dbReference>
<keyword evidence="1" id="KW-0472">Membrane</keyword>
<keyword evidence="1" id="KW-0812">Transmembrane</keyword>
<evidence type="ECO:0000313" key="2">
    <source>
        <dbReference type="EMBL" id="AXF39456.1"/>
    </source>
</evidence>
<keyword evidence="3" id="KW-1185">Reference proteome</keyword>
<sequence>MCGGEGRNSMKWLTPRFLAIVTFVLAICVLSFGILIDIQRIKINLKDEAELNYLHSVVEKFERHPKFQKYLENNCSCDAKGENKDE</sequence>
<feature type="transmembrane region" description="Helical" evidence="1">
    <location>
        <begin position="17"/>
        <end position="36"/>
    </location>
</feature>
<protein>
    <submittedName>
        <fullName evidence="2">Uncharacterized protein</fullName>
    </submittedName>
</protein>
<accession>A0A345ARK2</accession>